<dbReference type="KEGG" id="xyk:GT347_01075"/>
<dbReference type="SUPFAM" id="SSF55874">
    <property type="entry name" value="ATPase domain of HSP90 chaperone/DNA topoisomerase II/histidine kinase"/>
    <property type="match status" value="1"/>
</dbReference>
<dbReference type="Gene3D" id="3.30.565.10">
    <property type="entry name" value="Histidine kinase-like ATPase, C-terminal domain"/>
    <property type="match status" value="1"/>
</dbReference>
<dbReference type="Pfam" id="PF01590">
    <property type="entry name" value="GAF"/>
    <property type="match status" value="1"/>
</dbReference>
<dbReference type="InterPro" id="IPR036890">
    <property type="entry name" value="HATPase_C_sf"/>
</dbReference>
<dbReference type="Gene3D" id="3.30.450.40">
    <property type="match status" value="1"/>
</dbReference>
<organism evidence="3 4">
    <name type="scientific">Xylophilus rhododendri</name>
    <dbReference type="NCBI Taxonomy" id="2697032"/>
    <lineage>
        <taxon>Bacteria</taxon>
        <taxon>Pseudomonadati</taxon>
        <taxon>Pseudomonadota</taxon>
        <taxon>Betaproteobacteria</taxon>
        <taxon>Burkholderiales</taxon>
        <taxon>Xylophilus</taxon>
    </lineage>
</organism>
<evidence type="ECO:0000259" key="2">
    <source>
        <dbReference type="SMART" id="SM00387"/>
    </source>
</evidence>
<gene>
    <name evidence="3" type="ORF">GT347_01075</name>
</gene>
<dbReference type="InterPro" id="IPR003594">
    <property type="entry name" value="HATPase_dom"/>
</dbReference>
<dbReference type="SMART" id="SM00065">
    <property type="entry name" value="GAF"/>
    <property type="match status" value="1"/>
</dbReference>
<dbReference type="Pfam" id="PF07568">
    <property type="entry name" value="HisKA_2"/>
    <property type="match status" value="1"/>
</dbReference>
<proteinExistence type="predicted"/>
<dbReference type="InterPro" id="IPR041664">
    <property type="entry name" value="AAA_16"/>
</dbReference>
<dbReference type="Pfam" id="PF02518">
    <property type="entry name" value="HATPase_c"/>
    <property type="match status" value="1"/>
</dbReference>
<dbReference type="Gene3D" id="3.40.50.300">
    <property type="entry name" value="P-loop containing nucleotide triphosphate hydrolases"/>
    <property type="match status" value="1"/>
</dbReference>
<keyword evidence="4" id="KW-1185">Reference proteome</keyword>
<sequence length="1476" mass="160720">MATGRRPFEAADALEWAHCHQAREPVAPQWLAPGLPPVVSALVMRLLRKPPQERYQTAAGIEADLRRCAAQLAAGQPLADFPLATQDMPERLQVPSQLYGREPEIEQLLQAWRAVATHGRCGVALIQGEAGIGKSSVVAELRARLAAQPLRFACGKFEQLRRDTPYAPIAQALRCLVAPVLGEAAPQLADWRRRMLEALEGHGQIVLKLVPELEHAIGAQPALPEVSAAEGRLRFHKTLQRFISVFCSAERPLLLFIDDLQWMDAASLELLSALVRSPELRHVLLVGAYRDGEVDAAHPLSQLLQAWRADSVPLQALALAPLAVPDLEALVARTVEGEHGAGGEGGRSAALARLVWQKTRGNPFFARQFIAALGEEGLIWFERASRRWVWHLPSIRAHDYSDNVADLMAGKLSRLPGGARRCLMLLACLGADATVATLLLVWDGAAESLHAGLAEAERAGLLARGAGSWRFLHDKIEEAAYEMIAPGERAAMHLHIARRLRDGLAADQREAMLFETVNQFGRAEALLDSCIERLGVAGLHLAAARRAMGETAYLAARSYLAGGQRLLPPHAWDTEYRLAFDLARLHAECDFLLGEPEAADARLAELAARAGSLLDRAAITALQVTVCLGLGQSARGIAVGVAFLDRLGTPWPQRPSRADVEREYGQLKARLGARPVESLLQLPAMAQAERRATLDVLAALLPPAFFSDENLVCLVLCRMVALSIEHGNAEASPLAYAYFGMMLGPYFHDYGNALRFGQLGLDLVEQGGLPRYRARVLMCFSYHVLPWARDMRGGQGLLRRAFEVARDTGDLTYAGFSSCCLVSSLLASGEPLDEVDRQAHERLEFVTAARFGLIVDIVTAQRRLIASLRGQTPVFGCLDDGHFDEAAFERHLGANRSLDIAACWYWIRKAQARFMAGEPAAAWQAMERAGALLWTSKGHLEYAEYHFFCGLIHAACCREADPGQREQHLQALDRHRALVDGWARHCPENFRSRAALLAAEAARLRNEELEAMRHYEAAIAAARASAFTHDEALAHELSARFYASRGLHAVAATLVRAARLAYARWGAFGKVRQLDRAYPGLADEFRAAPGEAIAARGGSLDAETVQRVSQALAATRGLDGLLRSLMTIALEHAGAERCLLVLPRGERLRIAAQASTVLGLVEVRLDGGEPDPAELPLPVLHYVLRTRTPVLIDDARQRFGTFGSDAYLLRSGARSVLCLPLLRQGEAAGLLYLENRLAGHVFDPGRVAMLGLLAGTGAIAMANATLAEKESLLQEVHHRVKNNLQLISSLLNLQASRIADPAVAELFADSRNRVRSMALVHENLYRAGNFARVPMAEHIGHLCAQLARAYGAHERGLVLTCRVEDVQLPLQRAVACGLIVNELVSNALKHGFPEGRGGEVLVALQATPDGRHALCVSDDGVGLPTLCHATQPQTLGLQLVEDLTAQLHGELGICRRRGTSFTVSFEAEPEPGRISA</sequence>
<feature type="domain" description="GAF" evidence="1">
    <location>
        <begin position="1117"/>
        <end position="1271"/>
    </location>
</feature>
<dbReference type="Proteomes" id="UP000464787">
    <property type="component" value="Chromosome"/>
</dbReference>
<dbReference type="SUPFAM" id="SSF55781">
    <property type="entry name" value="GAF domain-like"/>
    <property type="match status" value="1"/>
</dbReference>
<dbReference type="Gene3D" id="1.10.510.10">
    <property type="entry name" value="Transferase(Phosphotransferase) domain 1"/>
    <property type="match status" value="1"/>
</dbReference>
<dbReference type="InterPro" id="IPR011495">
    <property type="entry name" value="Sig_transdc_His_kin_sub2_dim/P"/>
</dbReference>
<dbReference type="EMBL" id="CP047650">
    <property type="protein sequence ID" value="QHI96705.1"/>
    <property type="molecule type" value="Genomic_DNA"/>
</dbReference>
<accession>A0A857J1E9</accession>
<evidence type="ECO:0000259" key="1">
    <source>
        <dbReference type="SMART" id="SM00065"/>
    </source>
</evidence>
<dbReference type="InterPro" id="IPR029016">
    <property type="entry name" value="GAF-like_dom_sf"/>
</dbReference>
<dbReference type="SMART" id="SM00387">
    <property type="entry name" value="HATPase_c"/>
    <property type="match status" value="1"/>
</dbReference>
<protein>
    <submittedName>
        <fullName evidence="3">AAA family ATPase</fullName>
    </submittedName>
</protein>
<reference evidence="3 4" key="1">
    <citation type="submission" date="2020-01" db="EMBL/GenBank/DDBJ databases">
        <title>Genome sequencing of strain KACC 21265.</title>
        <authorList>
            <person name="Heo J."/>
            <person name="Kim S.-J."/>
            <person name="Kim J.-S."/>
            <person name="Hong S.-B."/>
            <person name="Kwon S.-W."/>
        </authorList>
    </citation>
    <scope>NUCLEOTIDE SEQUENCE [LARGE SCALE GENOMIC DNA]</scope>
    <source>
        <strain evidence="3 4">KACC 21265</strain>
    </source>
</reference>
<dbReference type="Pfam" id="PF13191">
    <property type="entry name" value="AAA_16"/>
    <property type="match status" value="1"/>
</dbReference>
<dbReference type="SUPFAM" id="SSF52540">
    <property type="entry name" value="P-loop containing nucleoside triphosphate hydrolases"/>
    <property type="match status" value="1"/>
</dbReference>
<dbReference type="Gene3D" id="3.30.450.20">
    <property type="entry name" value="PAS domain"/>
    <property type="match status" value="1"/>
</dbReference>
<dbReference type="PANTHER" id="PTHR43642">
    <property type="entry name" value="HYBRID SIGNAL TRANSDUCTION HISTIDINE KINASE G"/>
    <property type="match status" value="1"/>
</dbReference>
<dbReference type="InterPro" id="IPR027417">
    <property type="entry name" value="P-loop_NTPase"/>
</dbReference>
<dbReference type="PANTHER" id="PTHR43642:SF1">
    <property type="entry name" value="HYBRID SIGNAL TRANSDUCTION HISTIDINE KINASE G"/>
    <property type="match status" value="1"/>
</dbReference>
<dbReference type="InterPro" id="IPR003018">
    <property type="entry name" value="GAF"/>
</dbReference>
<evidence type="ECO:0000313" key="4">
    <source>
        <dbReference type="Proteomes" id="UP000464787"/>
    </source>
</evidence>
<dbReference type="InterPro" id="IPR053159">
    <property type="entry name" value="Hybrid_Histidine_Kinase"/>
</dbReference>
<name>A0A857J1E9_9BURK</name>
<evidence type="ECO:0000313" key="3">
    <source>
        <dbReference type="EMBL" id="QHI96705.1"/>
    </source>
</evidence>
<feature type="domain" description="Histidine kinase/HSP90-like ATPase" evidence="2">
    <location>
        <begin position="1371"/>
        <end position="1469"/>
    </location>
</feature>